<sequence>MEMRGGESSMASFLALLFMAGPHEKYHKGPHPIGRPVLHLFQRSRPSRSCRHHHHHPAHPAHQVLIPTSVPGVDSTFLEPLSLHIQSQQTNGRPKIPFAAAASAASAVNLKKKV</sequence>
<protein>
    <submittedName>
        <fullName evidence="1">Uncharacterized protein</fullName>
    </submittedName>
</protein>
<gene>
    <name evidence="1" type="ORF">DSPE1174_LOCUS24034</name>
</gene>
<name>A0A7S2DNQ9_9STRA</name>
<organism evidence="1">
    <name type="scientific">Octactis speculum</name>
    <dbReference type="NCBI Taxonomy" id="3111310"/>
    <lineage>
        <taxon>Eukaryota</taxon>
        <taxon>Sar</taxon>
        <taxon>Stramenopiles</taxon>
        <taxon>Ochrophyta</taxon>
        <taxon>Dictyochophyceae</taxon>
        <taxon>Dictyochales</taxon>
        <taxon>Dictyochaceae</taxon>
        <taxon>Octactis</taxon>
    </lineage>
</organism>
<accession>A0A7S2DNQ9</accession>
<proteinExistence type="predicted"/>
<reference evidence="1" key="1">
    <citation type="submission" date="2021-01" db="EMBL/GenBank/DDBJ databases">
        <authorList>
            <person name="Corre E."/>
            <person name="Pelletier E."/>
            <person name="Niang G."/>
            <person name="Scheremetjew M."/>
            <person name="Finn R."/>
            <person name="Kale V."/>
            <person name="Holt S."/>
            <person name="Cochrane G."/>
            <person name="Meng A."/>
            <person name="Brown T."/>
            <person name="Cohen L."/>
        </authorList>
    </citation>
    <scope>NUCLEOTIDE SEQUENCE</scope>
    <source>
        <strain evidence="1">CCMP1381</strain>
    </source>
</reference>
<dbReference type="EMBL" id="HBGS01046373">
    <property type="protein sequence ID" value="CAD9459648.1"/>
    <property type="molecule type" value="Transcribed_RNA"/>
</dbReference>
<dbReference type="AlphaFoldDB" id="A0A7S2DNQ9"/>
<evidence type="ECO:0000313" key="1">
    <source>
        <dbReference type="EMBL" id="CAD9459648.1"/>
    </source>
</evidence>